<comment type="caution">
    <text evidence="1">The sequence shown here is derived from an EMBL/GenBank/DDBJ whole genome shotgun (WGS) entry which is preliminary data.</text>
</comment>
<dbReference type="EMBL" id="LAZR01034571">
    <property type="protein sequence ID" value="KKL44932.1"/>
    <property type="molecule type" value="Genomic_DNA"/>
</dbReference>
<dbReference type="AlphaFoldDB" id="A0A0F9F1J9"/>
<reference evidence="1" key="1">
    <citation type="journal article" date="2015" name="Nature">
        <title>Complex archaea that bridge the gap between prokaryotes and eukaryotes.</title>
        <authorList>
            <person name="Spang A."/>
            <person name="Saw J.H."/>
            <person name="Jorgensen S.L."/>
            <person name="Zaremba-Niedzwiedzka K."/>
            <person name="Martijn J."/>
            <person name="Lind A.E."/>
            <person name="van Eijk R."/>
            <person name="Schleper C."/>
            <person name="Guy L."/>
            <person name="Ettema T.J."/>
        </authorList>
    </citation>
    <scope>NUCLEOTIDE SEQUENCE</scope>
</reference>
<organism evidence="1">
    <name type="scientific">marine sediment metagenome</name>
    <dbReference type="NCBI Taxonomy" id="412755"/>
    <lineage>
        <taxon>unclassified sequences</taxon>
        <taxon>metagenomes</taxon>
        <taxon>ecological metagenomes</taxon>
    </lineage>
</organism>
<accession>A0A0F9F1J9</accession>
<evidence type="ECO:0000313" key="1">
    <source>
        <dbReference type="EMBL" id="KKL44932.1"/>
    </source>
</evidence>
<proteinExistence type="predicted"/>
<protein>
    <submittedName>
        <fullName evidence="1">Uncharacterized protein</fullName>
    </submittedName>
</protein>
<gene>
    <name evidence="1" type="ORF">LCGC14_2360740</name>
</gene>
<name>A0A0F9F1J9_9ZZZZ</name>
<sequence>MELNDPIWSYGRSILVNSTKAGIVPRWSYGKSTLRQSYIREYFVSTIADDVGITDSISATVSFVRKVVDTINISDIVVIIRRIIDSLGAPIIRRIRRINTPKIEGR</sequence>